<keyword evidence="6" id="KW-1185">Reference proteome</keyword>
<dbReference type="PANTHER" id="PTHR23266">
    <property type="entry name" value="IMMUNOGLOBULIN HEAVY CHAIN"/>
    <property type="match status" value="1"/>
</dbReference>
<reference evidence="5" key="2">
    <citation type="submission" date="2025-09" db="UniProtKB">
        <authorList>
            <consortium name="Ensembl"/>
        </authorList>
    </citation>
    <scope>IDENTIFICATION</scope>
</reference>
<dbReference type="PROSITE" id="PS50835">
    <property type="entry name" value="IG_LIKE"/>
    <property type="match status" value="1"/>
</dbReference>
<dbReference type="InterPro" id="IPR013106">
    <property type="entry name" value="Ig_V-set"/>
</dbReference>
<dbReference type="InterPro" id="IPR003599">
    <property type="entry name" value="Ig_sub"/>
</dbReference>
<protein>
    <recommendedName>
        <fullName evidence="4">Ig-like domain-containing protein</fullName>
    </recommendedName>
</protein>
<keyword evidence="3" id="KW-1280">Immunoglobulin</keyword>
<feature type="domain" description="Ig-like" evidence="4">
    <location>
        <begin position="23"/>
        <end position="121"/>
    </location>
</feature>
<organism evidence="5 6">
    <name type="scientific">Chelydra serpentina</name>
    <name type="common">Snapping turtle</name>
    <name type="synonym">Testudo serpentina</name>
    <dbReference type="NCBI Taxonomy" id="8475"/>
    <lineage>
        <taxon>Eukaryota</taxon>
        <taxon>Metazoa</taxon>
        <taxon>Chordata</taxon>
        <taxon>Craniata</taxon>
        <taxon>Vertebrata</taxon>
        <taxon>Euteleostomi</taxon>
        <taxon>Archelosauria</taxon>
        <taxon>Testudinata</taxon>
        <taxon>Testudines</taxon>
        <taxon>Cryptodira</taxon>
        <taxon>Durocryptodira</taxon>
        <taxon>Americhelydia</taxon>
        <taxon>Chelydroidea</taxon>
        <taxon>Chelydridae</taxon>
        <taxon>Chelydra</taxon>
    </lineage>
</organism>
<proteinExistence type="predicted"/>
<evidence type="ECO:0000256" key="1">
    <source>
        <dbReference type="ARBA" id="ARBA00022859"/>
    </source>
</evidence>
<dbReference type="InterPro" id="IPR007110">
    <property type="entry name" value="Ig-like_dom"/>
</dbReference>
<dbReference type="InterPro" id="IPR050199">
    <property type="entry name" value="IgHV"/>
</dbReference>
<keyword evidence="2" id="KW-1064">Adaptive immunity</keyword>
<evidence type="ECO:0000313" key="6">
    <source>
        <dbReference type="Proteomes" id="UP000694403"/>
    </source>
</evidence>
<evidence type="ECO:0000313" key="5">
    <source>
        <dbReference type="Ensembl" id="ENSCSRP00000013137.1"/>
    </source>
</evidence>
<dbReference type="GO" id="GO:0002250">
    <property type="term" value="P:adaptive immune response"/>
    <property type="evidence" value="ECO:0007669"/>
    <property type="project" value="UniProtKB-KW"/>
</dbReference>
<dbReference type="SMART" id="SM00406">
    <property type="entry name" value="IGv"/>
    <property type="match status" value="1"/>
</dbReference>
<sequence length="224" mass="24247">RNCLGAVLWPVLYRKSDQMISVPSGSVAAVSLTQPISALAKPGSSITLDCVASGYNINDHHMHWMRQTQGKGLVWIAAFKTGDTTYISNDFKGCVTPSTSGSTARLKIDGLTAADTAAYYCARKFTPRGGRFPKRSVCPWNPNTSSGGPGLALQLRHRLPFRLRDGNCNRRLFQLVEAWRQRGLLAESLPGKSGHLVSVPGSSTEPECACDLSCLSFLSLVSLF</sequence>
<keyword evidence="1" id="KW-0391">Immunity</keyword>
<dbReference type="Ensembl" id="ENSCSRT00000013672.1">
    <property type="protein sequence ID" value="ENSCSRP00000013137.1"/>
    <property type="gene ID" value="ENSCSRG00000009879.1"/>
</dbReference>
<dbReference type="InterPro" id="IPR036179">
    <property type="entry name" value="Ig-like_dom_sf"/>
</dbReference>
<dbReference type="SUPFAM" id="SSF48726">
    <property type="entry name" value="Immunoglobulin"/>
    <property type="match status" value="1"/>
</dbReference>
<evidence type="ECO:0000256" key="2">
    <source>
        <dbReference type="ARBA" id="ARBA00023130"/>
    </source>
</evidence>
<dbReference type="Gene3D" id="2.60.40.10">
    <property type="entry name" value="Immunoglobulins"/>
    <property type="match status" value="1"/>
</dbReference>
<reference evidence="5" key="1">
    <citation type="submission" date="2025-08" db="UniProtKB">
        <authorList>
            <consortium name="Ensembl"/>
        </authorList>
    </citation>
    <scope>IDENTIFICATION</scope>
</reference>
<name>A0A8C3SEP7_CHESE</name>
<accession>A0A8C3SEP7</accession>
<evidence type="ECO:0000259" key="4">
    <source>
        <dbReference type="PROSITE" id="PS50835"/>
    </source>
</evidence>
<dbReference type="GO" id="GO:0019814">
    <property type="term" value="C:immunoglobulin complex"/>
    <property type="evidence" value="ECO:0007669"/>
    <property type="project" value="UniProtKB-KW"/>
</dbReference>
<dbReference type="InterPro" id="IPR013783">
    <property type="entry name" value="Ig-like_fold"/>
</dbReference>
<dbReference type="Pfam" id="PF07686">
    <property type="entry name" value="V-set"/>
    <property type="match status" value="1"/>
</dbReference>
<dbReference type="SMART" id="SM00409">
    <property type="entry name" value="IG"/>
    <property type="match status" value="1"/>
</dbReference>
<evidence type="ECO:0000256" key="3">
    <source>
        <dbReference type="ARBA" id="ARBA00043265"/>
    </source>
</evidence>
<dbReference type="Proteomes" id="UP000694403">
    <property type="component" value="Unplaced"/>
</dbReference>
<dbReference type="AlphaFoldDB" id="A0A8C3SEP7"/>
<dbReference type="GO" id="GO:0005576">
    <property type="term" value="C:extracellular region"/>
    <property type="evidence" value="ECO:0007669"/>
    <property type="project" value="UniProtKB-ARBA"/>
</dbReference>